<feature type="compositionally biased region" description="Acidic residues" evidence="1">
    <location>
        <begin position="24"/>
        <end position="33"/>
    </location>
</feature>
<feature type="region of interest" description="Disordered" evidence="1">
    <location>
        <begin position="482"/>
        <end position="509"/>
    </location>
</feature>
<feature type="region of interest" description="Disordered" evidence="1">
    <location>
        <begin position="1"/>
        <end position="40"/>
    </location>
</feature>
<feature type="compositionally biased region" description="Polar residues" evidence="1">
    <location>
        <begin position="185"/>
        <end position="196"/>
    </location>
</feature>
<gene>
    <name evidence="2" type="ORF">R1sor_025174</name>
</gene>
<evidence type="ECO:0000313" key="2">
    <source>
        <dbReference type="EMBL" id="KAL3675226.1"/>
    </source>
</evidence>
<dbReference type="EMBL" id="JBJQOH010000008">
    <property type="protein sequence ID" value="KAL3675226.1"/>
    <property type="molecule type" value="Genomic_DNA"/>
</dbReference>
<accession>A0ABD3G9E6</accession>
<dbReference type="AlphaFoldDB" id="A0ABD3G9E6"/>
<dbReference type="Gene3D" id="3.60.10.10">
    <property type="entry name" value="Endonuclease/exonuclease/phosphatase"/>
    <property type="match status" value="1"/>
</dbReference>
<evidence type="ECO:0000313" key="3">
    <source>
        <dbReference type="Proteomes" id="UP001633002"/>
    </source>
</evidence>
<keyword evidence="3" id="KW-1185">Reference proteome</keyword>
<dbReference type="InterPro" id="IPR036691">
    <property type="entry name" value="Endo/exonu/phosph_ase_sf"/>
</dbReference>
<organism evidence="2 3">
    <name type="scientific">Riccia sorocarpa</name>
    <dbReference type="NCBI Taxonomy" id="122646"/>
    <lineage>
        <taxon>Eukaryota</taxon>
        <taxon>Viridiplantae</taxon>
        <taxon>Streptophyta</taxon>
        <taxon>Embryophyta</taxon>
        <taxon>Marchantiophyta</taxon>
        <taxon>Marchantiopsida</taxon>
        <taxon>Marchantiidae</taxon>
        <taxon>Marchantiales</taxon>
        <taxon>Ricciaceae</taxon>
        <taxon>Riccia</taxon>
    </lineage>
</organism>
<feature type="region of interest" description="Disordered" evidence="1">
    <location>
        <begin position="370"/>
        <end position="411"/>
    </location>
</feature>
<dbReference type="Proteomes" id="UP001633002">
    <property type="component" value="Unassembled WGS sequence"/>
</dbReference>
<feature type="compositionally biased region" description="Acidic residues" evidence="1">
    <location>
        <begin position="383"/>
        <end position="411"/>
    </location>
</feature>
<comment type="caution">
    <text evidence="2">The sequence shown here is derived from an EMBL/GenBank/DDBJ whole genome shotgun (WGS) entry which is preliminary data.</text>
</comment>
<feature type="region of interest" description="Disordered" evidence="1">
    <location>
        <begin position="125"/>
        <end position="145"/>
    </location>
</feature>
<sequence length="681" mass="75912">MSQESVLGDSQGMRNVEMNQGDCDQQETEDMEDGGSRTITVPGIGTFGRLGGFWYRWNEETNTFLGIPAEEQQIAEMNIAHYVNTGQWIYSPEIQNVQSLPTTQQQGPPRPDQLRDNPRGEMRIEASDLPRQGPGTGNSLGWQSATQEYRKPNGSAREVMVGPRQLGSQAQGSIPRSIPILANPQVYNNPQGSFGPSGSPKLDASPGRANSSLQRSPSAIRPTPGRVGSPNYQNRAWQAPNPKVMSATNEGEVIEDPIHPYLRDVDPAWGINMSDEELIRSFQELQQHCLPCIGKVVKAVEVDPYRGKVRLEQLQRAAVILHTMDLMPTIAKVEEWAVGRLHQELDARVLQVRLLSRKHFLIILASEDDRRKKNRSDGQPGENAEEQDPTNTSDEDNSEFDSEDDLSEEEADAGLEMEIEKGNTDLPEQQNLKDPATGEQVEVQPGELETIHEDGIDQEQMEESRQQGGGNNINLSIQNAIFSPEARPAHKRRDLGEGNDGSRRMSFHPADLQQRIVEKGRSTQLTTKQDQNRDHIGRKSSRAIYCIIDYTFNDKGGAALIIRPDIKVVRAGVRGTGTVAWRILEINQQRIGVASVYSPSGDVRRRRELYDWLKDLGDGNSWALAGDWNMVLNAEDSIGPTPLAKGEELRHWRSMDGAWDLVDAFHIASKTKGPFFTRQAI</sequence>
<protein>
    <submittedName>
        <fullName evidence="2">Uncharacterized protein</fullName>
    </submittedName>
</protein>
<proteinExistence type="predicted"/>
<evidence type="ECO:0000256" key="1">
    <source>
        <dbReference type="SAM" id="MobiDB-lite"/>
    </source>
</evidence>
<name>A0ABD3G9E6_9MARC</name>
<feature type="region of interest" description="Disordered" evidence="1">
    <location>
        <begin position="183"/>
        <end position="237"/>
    </location>
</feature>
<reference evidence="2 3" key="1">
    <citation type="submission" date="2024-09" db="EMBL/GenBank/DDBJ databases">
        <title>Chromosome-scale assembly of Riccia sorocarpa.</title>
        <authorList>
            <person name="Paukszto L."/>
        </authorList>
    </citation>
    <scope>NUCLEOTIDE SEQUENCE [LARGE SCALE GENOMIC DNA]</scope>
    <source>
        <strain evidence="2">LP-2024</strain>
        <tissue evidence="2">Aerial parts of the thallus</tissue>
    </source>
</reference>
<dbReference type="SUPFAM" id="SSF56219">
    <property type="entry name" value="DNase I-like"/>
    <property type="match status" value="1"/>
</dbReference>
<feature type="compositionally biased region" description="Polar residues" evidence="1">
    <location>
        <begin position="208"/>
        <end position="217"/>
    </location>
</feature>
<feature type="compositionally biased region" description="Basic and acidic residues" evidence="1">
    <location>
        <begin position="494"/>
        <end position="503"/>
    </location>
</feature>